<dbReference type="EMBL" id="CAJZBQ010000041">
    <property type="protein sequence ID" value="CAG9326883.1"/>
    <property type="molecule type" value="Genomic_DNA"/>
</dbReference>
<dbReference type="Gene3D" id="3.30.160.60">
    <property type="entry name" value="Classic Zinc Finger"/>
    <property type="match status" value="1"/>
</dbReference>
<evidence type="ECO:0000259" key="3">
    <source>
        <dbReference type="PROSITE" id="PS50157"/>
    </source>
</evidence>
<dbReference type="InterPro" id="IPR013087">
    <property type="entry name" value="Znf_C2H2_type"/>
</dbReference>
<dbReference type="Pfam" id="PF12874">
    <property type="entry name" value="zf-met"/>
    <property type="match status" value="1"/>
</dbReference>
<feature type="compositionally biased region" description="Basic and acidic residues" evidence="2">
    <location>
        <begin position="81"/>
        <end position="95"/>
    </location>
</feature>
<evidence type="ECO:0000256" key="1">
    <source>
        <dbReference type="PROSITE-ProRule" id="PRU00042"/>
    </source>
</evidence>
<protein>
    <recommendedName>
        <fullName evidence="3">C2H2-type domain-containing protein</fullName>
    </recommendedName>
</protein>
<dbReference type="GO" id="GO:0008270">
    <property type="term" value="F:zinc ion binding"/>
    <property type="evidence" value="ECO:0007669"/>
    <property type="project" value="UniProtKB-KW"/>
</dbReference>
<dbReference type="SMART" id="SM00355">
    <property type="entry name" value="ZnF_C2H2"/>
    <property type="match status" value="1"/>
</dbReference>
<dbReference type="Proteomes" id="UP001162131">
    <property type="component" value="Unassembled WGS sequence"/>
</dbReference>
<comment type="caution">
    <text evidence="4">The sequence shown here is derived from an EMBL/GenBank/DDBJ whole genome shotgun (WGS) entry which is preliminary data.</text>
</comment>
<proteinExistence type="predicted"/>
<dbReference type="SUPFAM" id="SSF57667">
    <property type="entry name" value="beta-beta-alpha zinc fingers"/>
    <property type="match status" value="1"/>
</dbReference>
<evidence type="ECO:0000313" key="4">
    <source>
        <dbReference type="EMBL" id="CAG9326883.1"/>
    </source>
</evidence>
<accession>A0AAU9JYT5</accession>
<keyword evidence="1" id="KW-0863">Zinc-finger</keyword>
<evidence type="ECO:0000256" key="2">
    <source>
        <dbReference type="SAM" id="MobiDB-lite"/>
    </source>
</evidence>
<dbReference type="AlphaFoldDB" id="A0AAU9JYT5"/>
<reference evidence="4" key="1">
    <citation type="submission" date="2021-09" db="EMBL/GenBank/DDBJ databases">
        <authorList>
            <consortium name="AG Swart"/>
            <person name="Singh M."/>
            <person name="Singh A."/>
            <person name="Seah K."/>
            <person name="Emmerich C."/>
        </authorList>
    </citation>
    <scope>NUCLEOTIDE SEQUENCE</scope>
    <source>
        <strain evidence="4">ATCC30299</strain>
    </source>
</reference>
<organism evidence="4 5">
    <name type="scientific">Blepharisma stoltei</name>
    <dbReference type="NCBI Taxonomy" id="1481888"/>
    <lineage>
        <taxon>Eukaryota</taxon>
        <taxon>Sar</taxon>
        <taxon>Alveolata</taxon>
        <taxon>Ciliophora</taxon>
        <taxon>Postciliodesmatophora</taxon>
        <taxon>Heterotrichea</taxon>
        <taxon>Heterotrichida</taxon>
        <taxon>Blepharismidae</taxon>
        <taxon>Blepharisma</taxon>
    </lineage>
</organism>
<name>A0AAU9JYT5_9CILI</name>
<dbReference type="PROSITE" id="PS50157">
    <property type="entry name" value="ZINC_FINGER_C2H2_2"/>
    <property type="match status" value="1"/>
</dbReference>
<evidence type="ECO:0000313" key="5">
    <source>
        <dbReference type="Proteomes" id="UP001162131"/>
    </source>
</evidence>
<keyword evidence="1" id="KW-0479">Metal-binding</keyword>
<feature type="region of interest" description="Disordered" evidence="2">
    <location>
        <begin position="75"/>
        <end position="95"/>
    </location>
</feature>
<keyword evidence="1" id="KW-0862">Zinc</keyword>
<sequence>MNWHNFDRRNENRIFSIPTETIEQNETDSIEINDCPEIISNNRIYCCSICDINFSGPKSLQKHLRKHFTSENPSSFACEQLRPEGNETEGENHNL</sequence>
<dbReference type="InterPro" id="IPR036236">
    <property type="entry name" value="Znf_C2H2_sf"/>
</dbReference>
<gene>
    <name evidence="4" type="ORF">BSTOLATCC_MIC42143</name>
</gene>
<keyword evidence="5" id="KW-1185">Reference proteome</keyword>
<dbReference type="PROSITE" id="PS00028">
    <property type="entry name" value="ZINC_FINGER_C2H2_1"/>
    <property type="match status" value="1"/>
</dbReference>
<feature type="domain" description="C2H2-type" evidence="3">
    <location>
        <begin position="45"/>
        <end position="73"/>
    </location>
</feature>